<name>A0A5B6UX38_9ROSI</name>
<dbReference type="Proteomes" id="UP000325315">
    <property type="component" value="Unassembled WGS sequence"/>
</dbReference>
<keyword evidence="1" id="KW-0695">RNA-directed DNA polymerase</keyword>
<gene>
    <name evidence="1" type="ORF">EPI10_028165</name>
</gene>
<comment type="caution">
    <text evidence="1">The sequence shown here is derived from an EMBL/GenBank/DDBJ whole genome shotgun (WGS) entry which is preliminary data.</text>
</comment>
<proteinExistence type="predicted"/>
<evidence type="ECO:0000313" key="2">
    <source>
        <dbReference type="Proteomes" id="UP000325315"/>
    </source>
</evidence>
<reference evidence="2" key="1">
    <citation type="journal article" date="2019" name="Plant Biotechnol. J.">
        <title>Genome sequencing of the Australian wild diploid species Gossypium australe highlights disease resistance and delayed gland morphogenesis.</title>
        <authorList>
            <person name="Cai Y."/>
            <person name="Cai X."/>
            <person name="Wang Q."/>
            <person name="Wang P."/>
            <person name="Zhang Y."/>
            <person name="Cai C."/>
            <person name="Xu Y."/>
            <person name="Wang K."/>
            <person name="Zhou Z."/>
            <person name="Wang C."/>
            <person name="Geng S."/>
            <person name="Li B."/>
            <person name="Dong Q."/>
            <person name="Hou Y."/>
            <person name="Wang H."/>
            <person name="Ai P."/>
            <person name="Liu Z."/>
            <person name="Yi F."/>
            <person name="Sun M."/>
            <person name="An G."/>
            <person name="Cheng J."/>
            <person name="Zhang Y."/>
            <person name="Shi Q."/>
            <person name="Xie Y."/>
            <person name="Shi X."/>
            <person name="Chang Y."/>
            <person name="Huang F."/>
            <person name="Chen Y."/>
            <person name="Hong S."/>
            <person name="Mi L."/>
            <person name="Sun Q."/>
            <person name="Zhang L."/>
            <person name="Zhou B."/>
            <person name="Peng R."/>
            <person name="Zhang X."/>
            <person name="Liu F."/>
        </authorList>
    </citation>
    <scope>NUCLEOTIDE SEQUENCE [LARGE SCALE GENOMIC DNA]</scope>
    <source>
        <strain evidence="2">cv. PA1801</strain>
    </source>
</reference>
<keyword evidence="2" id="KW-1185">Reference proteome</keyword>
<protein>
    <submittedName>
        <fullName evidence="1">RNA-directed DNA polymerase</fullName>
    </submittedName>
</protein>
<evidence type="ECO:0000313" key="1">
    <source>
        <dbReference type="EMBL" id="KAA3461607.1"/>
    </source>
</evidence>
<organism evidence="1 2">
    <name type="scientific">Gossypium australe</name>
    <dbReference type="NCBI Taxonomy" id="47621"/>
    <lineage>
        <taxon>Eukaryota</taxon>
        <taxon>Viridiplantae</taxon>
        <taxon>Streptophyta</taxon>
        <taxon>Embryophyta</taxon>
        <taxon>Tracheophyta</taxon>
        <taxon>Spermatophyta</taxon>
        <taxon>Magnoliopsida</taxon>
        <taxon>eudicotyledons</taxon>
        <taxon>Gunneridae</taxon>
        <taxon>Pentapetalae</taxon>
        <taxon>rosids</taxon>
        <taxon>malvids</taxon>
        <taxon>Malvales</taxon>
        <taxon>Malvaceae</taxon>
        <taxon>Malvoideae</taxon>
        <taxon>Gossypium</taxon>
    </lineage>
</organism>
<keyword evidence="1" id="KW-0548">Nucleotidyltransferase</keyword>
<dbReference type="GO" id="GO:0003964">
    <property type="term" value="F:RNA-directed DNA polymerase activity"/>
    <property type="evidence" value="ECO:0007669"/>
    <property type="project" value="UniProtKB-KW"/>
</dbReference>
<dbReference type="AlphaFoldDB" id="A0A5B6UX38"/>
<dbReference type="EMBL" id="SMMG02000009">
    <property type="protein sequence ID" value="KAA3461607.1"/>
    <property type="molecule type" value="Genomic_DNA"/>
</dbReference>
<sequence>MGSGRGGFMLTKLRFARRWIDLLMLCVITTRYKYALKHGDSLLPYLFIICAERLFSLFPQVEASSVIHGIAVCREAPRSNLCKEFKGKNKRSIFSFIRERLQKWLDNWKSKFLSKAGHEIIIKMIPQAWPTYIMNVFFLPLGLCNELEIMINSHWWGSKGANRKIH</sequence>
<accession>A0A5B6UX38</accession>
<keyword evidence="1" id="KW-0808">Transferase</keyword>
<dbReference type="OrthoDB" id="1435111at2759"/>